<reference evidence="3 7" key="2">
    <citation type="journal article" date="2011" name="Virol. J.">
        <title>Breaking the 1000-gene barrier for Mimivirus using ultra-deep genome and transcriptome sequencing.</title>
        <authorList>
            <person name="Legendre M."/>
            <person name="Santini S."/>
            <person name="Rico A."/>
            <person name="Abergel C."/>
            <person name="Claverie J.M."/>
        </authorList>
    </citation>
    <scope>NUCLEOTIDE SEQUENCE [LARGE SCALE GENOMIC DNA]</scope>
</reference>
<dbReference type="Pfam" id="PF00856">
    <property type="entry name" value="SET"/>
    <property type="match status" value="1"/>
</dbReference>
<dbReference type="KEGG" id="vg:9925326"/>
<organism evidence="3 7">
    <name type="scientific">Acanthamoeba polyphaga mimivirus</name>
    <name type="common">APMV</name>
    <dbReference type="NCBI Taxonomy" id="212035"/>
    <lineage>
        <taxon>Viruses</taxon>
        <taxon>Varidnaviria</taxon>
        <taxon>Bamfordvirae</taxon>
        <taxon>Nucleocytoviricota</taxon>
        <taxon>Megaviricetes</taxon>
        <taxon>Imitervirales</taxon>
        <taxon>Mimiviridae</taxon>
        <taxon>Megamimivirinae</taxon>
        <taxon>Mimivirus</taxon>
        <taxon>Mimivirus bradfordmassiliense</taxon>
    </lineage>
</organism>
<feature type="region of interest" description="Disordered" evidence="1">
    <location>
        <begin position="235"/>
        <end position="255"/>
    </location>
</feature>
<dbReference type="InterPro" id="IPR046341">
    <property type="entry name" value="SET_dom_sf"/>
</dbReference>
<dbReference type="SMR" id="A0A0G2Y4I8"/>
<evidence type="ECO:0000313" key="7">
    <source>
        <dbReference type="Proteomes" id="UP000201519"/>
    </source>
</evidence>
<dbReference type="Proteomes" id="UP000240552">
    <property type="component" value="Segment"/>
</dbReference>
<dbReference type="Proteomes" id="UP000241474">
    <property type="component" value="Segment"/>
</dbReference>
<accession>A0A0G2Y4I8</accession>
<dbReference type="PROSITE" id="PS50280">
    <property type="entry name" value="SET"/>
    <property type="match status" value="1"/>
</dbReference>
<dbReference type="PANTHER" id="PTHR12197">
    <property type="entry name" value="HISTONE-LYSINE N-METHYLTRANSFERASE SMYD"/>
    <property type="match status" value="1"/>
</dbReference>
<dbReference type="CDD" id="cd20071">
    <property type="entry name" value="SET_SMYD"/>
    <property type="match status" value="1"/>
</dbReference>
<accession>E3VZQ7</accession>
<reference evidence="4 8" key="1">
    <citation type="journal article" date="2011" name="Proc. Natl. Acad. Sci. U.S.A.">
        <title>Mimivirus shows dramatic genome reduction after intraamoebal culture.</title>
        <authorList>
            <person name="Boyer M."/>
            <person name="Azza S."/>
            <person name="Barrassi L."/>
            <person name="Klose T."/>
            <person name="Campocasso A."/>
            <person name="Pagnier I."/>
            <person name="Fournous G."/>
            <person name="Borg A."/>
            <person name="Robert C."/>
            <person name="Zhang X."/>
            <person name="Desnues C."/>
            <person name="Henrissat B."/>
            <person name="Rossmann M.G."/>
            <person name="La Scola B."/>
            <person name="Raoult D."/>
        </authorList>
    </citation>
    <scope>NUCLEOTIDE SEQUENCE [LARGE SCALE GENOMIC DNA]</scope>
    <source>
        <strain evidence="4">M4</strain>
    </source>
</reference>
<gene>
    <name evidence="3" type="primary">L678</name>
    <name evidence="4" type="ORF">MIMI_L678</name>
</gene>
<evidence type="ECO:0000256" key="1">
    <source>
        <dbReference type="SAM" id="MobiDB-lite"/>
    </source>
</evidence>
<evidence type="ECO:0000313" key="5">
    <source>
        <dbReference type="EMBL" id="AKI79464.1"/>
    </source>
</evidence>
<reference evidence="9 10" key="3">
    <citation type="submission" date="2014-10" db="EMBL/GenBank/DDBJ databases">
        <title>Pan-genome analysis of Brazilian lineage A amoebal mimiviruses.</title>
        <authorList>
            <person name="Assis F.L."/>
            <person name="Abrahao J.S."/>
            <person name="Kroon E.G."/>
            <person name="Dornas F.P."/>
            <person name="Andrade K.R."/>
            <person name="Borato P.V.M."/>
            <person name="Pilotto M.R."/>
            <person name="Benamar S."/>
            <person name="LaScola B."/>
            <person name="Colson P."/>
        </authorList>
    </citation>
    <scope>NUCLEOTIDE SEQUENCE [LARGE SCALE GENOMIC DNA]</scope>
    <source>
        <strain evidence="6 10">Amazonia</strain>
        <strain evidence="5 9">Oyster</strain>
    </source>
</reference>
<dbReference type="EMBL" id="HQ336222">
    <property type="protein sequence ID" value="ADO18336.1"/>
    <property type="molecule type" value="Genomic_DNA"/>
</dbReference>
<proteinExistence type="predicted"/>
<dbReference type="Gene3D" id="2.170.270.10">
    <property type="entry name" value="SET domain"/>
    <property type="match status" value="1"/>
</dbReference>
<organismHost>
    <name type="scientific">Acanthamoeba polyphaga</name>
    <name type="common">Amoeba</name>
    <dbReference type="NCBI Taxonomy" id="5757"/>
</organismHost>
<feature type="domain" description="SET" evidence="2">
    <location>
        <begin position="5"/>
        <end position="176"/>
    </location>
</feature>
<dbReference type="EMBL" id="KM982403">
    <property type="protein sequence ID" value="AKI81354.1"/>
    <property type="molecule type" value="Genomic_DNA"/>
</dbReference>
<protein>
    <submittedName>
        <fullName evidence="3">Putative SET domain-containing protein</fullName>
    </submittedName>
    <submittedName>
        <fullName evidence="4">Uncharacterized protein L678</fullName>
    </submittedName>
</protein>
<dbReference type="GeneID" id="9925326"/>
<dbReference type="SUPFAM" id="SSF82199">
    <property type="entry name" value="SET domain"/>
    <property type="match status" value="1"/>
</dbReference>
<evidence type="ECO:0000313" key="8">
    <source>
        <dbReference type="Proteomes" id="UP000240552"/>
    </source>
</evidence>
<evidence type="ECO:0000259" key="2">
    <source>
        <dbReference type="PROSITE" id="PS50280"/>
    </source>
</evidence>
<dbReference type="SMART" id="SM00317">
    <property type="entry name" value="SET"/>
    <property type="match status" value="1"/>
</dbReference>
<dbReference type="OrthoDB" id="32363at10239"/>
<dbReference type="RefSeq" id="YP_003987202.1">
    <property type="nucleotide sequence ID" value="NC_014649.1"/>
</dbReference>
<evidence type="ECO:0000313" key="6">
    <source>
        <dbReference type="EMBL" id="AKI81354.1"/>
    </source>
</evidence>
<evidence type="ECO:0000313" key="9">
    <source>
        <dbReference type="Proteomes" id="UP000241474"/>
    </source>
</evidence>
<evidence type="ECO:0000313" key="10">
    <source>
        <dbReference type="Proteomes" id="UP000274448"/>
    </source>
</evidence>
<sequence>MWKDNRISEVFIKKKGIGMIALADIPANTLIMKELPISIVKINNQTVSDIFQILYDVLSDPNKKSLFEKFLPNSINEFESHRNNLMKEFHKLKKSRLNNVYQFINNNFTSDEILLYGAKYMCNAFEFNNGSAILINGAKFNHSCVPNVIFVSDENYMYFYTVRNIKTGEELTDNYVDIMSNTKTRKNRLFNQYGFDCQCERCIGSDKLFYQEVEKIQSSKFYFSNQISVNHRKKLQQNSKNLKKNPKKTIKATPK</sequence>
<keyword evidence="7" id="KW-1185">Reference proteome</keyword>
<dbReference type="EMBL" id="KM982401">
    <property type="protein sequence ID" value="AKI79464.1"/>
    <property type="molecule type" value="Genomic_DNA"/>
</dbReference>
<dbReference type="Proteomes" id="UP000201519">
    <property type="component" value="Segment"/>
</dbReference>
<dbReference type="EMBL" id="JN036606">
    <property type="protein sequence ID" value="AEJ34921.1"/>
    <property type="molecule type" value="Genomic_DNA"/>
</dbReference>
<evidence type="ECO:0000313" key="4">
    <source>
        <dbReference type="EMBL" id="AEJ34921.1"/>
    </source>
</evidence>
<evidence type="ECO:0000313" key="3">
    <source>
        <dbReference type="EMBL" id="ADO18336.1"/>
    </source>
</evidence>
<dbReference type="InterPro" id="IPR050869">
    <property type="entry name" value="H3K4_H4K5_MeTrfase"/>
</dbReference>
<dbReference type="InterPro" id="IPR001214">
    <property type="entry name" value="SET_dom"/>
</dbReference>
<dbReference type="Proteomes" id="UP000274448">
    <property type="component" value="Segment"/>
</dbReference>
<name>A0A0G2Y4I8_MIMIV</name>